<sequence>MKRPNPMRLLLFFCLTSLINSGYAEYGLHFDDSGQIIKPDQYHLAKGLKDDKDGFRDSALKHFTQAAEFGNQYAMSLIALYHMQDKDYVTALAWFKLLDLKQIPNSDFLKAIMSNLIKISQPEEIKAAEKLKTQLSETYGHYPTLLRREAWKNSLKFTGTHIKGYIPPFLTIQLNSDMTVTGHEVRRQVDNFVYDYDFSFGQGHVTLDDIEIIDSEENQKKPD</sequence>
<keyword evidence="3" id="KW-1185">Reference proteome</keyword>
<dbReference type="AlphaFoldDB" id="A0A917CYY6"/>
<keyword evidence="1" id="KW-0732">Signal</keyword>
<dbReference type="EMBL" id="BMEO01000021">
    <property type="protein sequence ID" value="GGG03017.1"/>
    <property type="molecule type" value="Genomic_DNA"/>
</dbReference>
<protein>
    <recommendedName>
        <fullName evidence="4">Sel1 repeat-containing protein</fullName>
    </recommendedName>
</protein>
<dbReference type="InterPro" id="IPR011990">
    <property type="entry name" value="TPR-like_helical_dom_sf"/>
</dbReference>
<name>A0A917CYY6_9GAMM</name>
<comment type="caution">
    <text evidence="2">The sequence shown here is derived from an EMBL/GenBank/DDBJ whole genome shotgun (WGS) entry which is preliminary data.</text>
</comment>
<accession>A0A917CYY6</accession>
<evidence type="ECO:0000313" key="2">
    <source>
        <dbReference type="EMBL" id="GGG03017.1"/>
    </source>
</evidence>
<feature type="chain" id="PRO_5038115863" description="Sel1 repeat-containing protein" evidence="1">
    <location>
        <begin position="25"/>
        <end position="223"/>
    </location>
</feature>
<evidence type="ECO:0000313" key="3">
    <source>
        <dbReference type="Proteomes" id="UP000605253"/>
    </source>
</evidence>
<dbReference type="Gene3D" id="1.25.40.10">
    <property type="entry name" value="Tetratricopeptide repeat domain"/>
    <property type="match status" value="1"/>
</dbReference>
<organism evidence="2 3">
    <name type="scientific">Marinicella pacifica</name>
    <dbReference type="NCBI Taxonomy" id="1171543"/>
    <lineage>
        <taxon>Bacteria</taxon>
        <taxon>Pseudomonadati</taxon>
        <taxon>Pseudomonadota</taxon>
        <taxon>Gammaproteobacteria</taxon>
        <taxon>Lysobacterales</taxon>
        <taxon>Marinicellaceae</taxon>
        <taxon>Marinicella</taxon>
    </lineage>
</organism>
<evidence type="ECO:0000256" key="1">
    <source>
        <dbReference type="SAM" id="SignalP"/>
    </source>
</evidence>
<proteinExistence type="predicted"/>
<dbReference type="RefSeq" id="WP_188366129.1">
    <property type="nucleotide sequence ID" value="NZ_BMEO01000021.1"/>
</dbReference>
<dbReference type="SUPFAM" id="SSF81901">
    <property type="entry name" value="HCP-like"/>
    <property type="match status" value="1"/>
</dbReference>
<evidence type="ECO:0008006" key="4">
    <source>
        <dbReference type="Google" id="ProtNLM"/>
    </source>
</evidence>
<feature type="signal peptide" evidence="1">
    <location>
        <begin position="1"/>
        <end position="24"/>
    </location>
</feature>
<reference evidence="2" key="2">
    <citation type="submission" date="2020-09" db="EMBL/GenBank/DDBJ databases">
        <authorList>
            <person name="Sun Q."/>
            <person name="Zhou Y."/>
        </authorList>
    </citation>
    <scope>NUCLEOTIDE SEQUENCE</scope>
    <source>
        <strain evidence="2">CGMCC 1.12181</strain>
    </source>
</reference>
<dbReference type="Proteomes" id="UP000605253">
    <property type="component" value="Unassembled WGS sequence"/>
</dbReference>
<gene>
    <name evidence="2" type="ORF">GCM10011365_25240</name>
</gene>
<reference evidence="2" key="1">
    <citation type="journal article" date="2014" name="Int. J. Syst. Evol. Microbiol.">
        <title>Complete genome sequence of Corynebacterium casei LMG S-19264T (=DSM 44701T), isolated from a smear-ripened cheese.</title>
        <authorList>
            <consortium name="US DOE Joint Genome Institute (JGI-PGF)"/>
            <person name="Walter F."/>
            <person name="Albersmeier A."/>
            <person name="Kalinowski J."/>
            <person name="Ruckert C."/>
        </authorList>
    </citation>
    <scope>NUCLEOTIDE SEQUENCE</scope>
    <source>
        <strain evidence="2">CGMCC 1.12181</strain>
    </source>
</reference>